<dbReference type="AlphaFoldDB" id="I9KUG8"/>
<evidence type="ECO:0000256" key="2">
    <source>
        <dbReference type="ARBA" id="ARBA00022840"/>
    </source>
</evidence>
<protein>
    <submittedName>
        <fullName evidence="4">KaiC</fullName>
    </submittedName>
</protein>
<dbReference type="InterPro" id="IPR027417">
    <property type="entry name" value="P-loop_NTPase"/>
</dbReference>
<dbReference type="PATRIC" id="fig|880478.3.peg.105"/>
<evidence type="ECO:0000313" key="5">
    <source>
        <dbReference type="Proteomes" id="UP000005110"/>
    </source>
</evidence>
<keyword evidence="1" id="KW-0547">Nucleotide-binding</keyword>
<dbReference type="SUPFAM" id="SSF52540">
    <property type="entry name" value="P-loop containing nucleoside triphosphate hydrolases"/>
    <property type="match status" value="1"/>
</dbReference>
<sequence length="142" mass="16271">MERLKTGVKNLDRILGGGIPLYSLNIVSGAPGSGKTIFVQNIIFNSARNELKSLYLTTISESQFKMVRHLQEFEFFSDEFFGDKFIYEDLGSVARKQGYDKILGYLTDMVKKYKPNIVVIDSFKAIRDLFPDEKLLRFLSLI</sequence>
<proteinExistence type="predicted"/>
<keyword evidence="5" id="KW-1185">Reference proteome</keyword>
<dbReference type="HOGENOM" id="CLU_1814909_0_0_9"/>
<organism evidence="4 5">
    <name type="scientific">Thermoanaerobacter siderophilus SR4</name>
    <dbReference type="NCBI Taxonomy" id="880478"/>
    <lineage>
        <taxon>Bacteria</taxon>
        <taxon>Bacillati</taxon>
        <taxon>Bacillota</taxon>
        <taxon>Clostridia</taxon>
        <taxon>Thermoanaerobacterales</taxon>
        <taxon>Thermoanaerobacteraceae</taxon>
        <taxon>Thermoanaerobacter</taxon>
    </lineage>
</organism>
<evidence type="ECO:0000256" key="1">
    <source>
        <dbReference type="ARBA" id="ARBA00022741"/>
    </source>
</evidence>
<reference evidence="4 5" key="1">
    <citation type="submission" date="2012-02" db="EMBL/GenBank/DDBJ databases">
        <title>Improved High-Quality Draft sequence of Thermoanaerobacter siderophilus SR4.</title>
        <authorList>
            <consortium name="US DOE Joint Genome Institute"/>
            <person name="Lucas S."/>
            <person name="Han J."/>
            <person name="Lapidus A."/>
            <person name="Cheng J.-F."/>
            <person name="Goodwin L."/>
            <person name="Pitluck S."/>
            <person name="Peters L."/>
            <person name="Detter J.C."/>
            <person name="Han C."/>
            <person name="Tapia R."/>
            <person name="Land M."/>
            <person name="Hauser L."/>
            <person name="Kyrpides N."/>
            <person name="Ivanova N."/>
            <person name="Pagani I."/>
            <person name="Hemme C."/>
            <person name="Woyke T."/>
        </authorList>
    </citation>
    <scope>NUCLEOTIDE SEQUENCE [LARGE SCALE GENOMIC DNA]</scope>
    <source>
        <strain evidence="4 5">SR4</strain>
    </source>
</reference>
<dbReference type="Proteomes" id="UP000005110">
    <property type="component" value="Chromosome"/>
</dbReference>
<accession>I9KUG8</accession>
<dbReference type="PANTHER" id="PTHR43637">
    <property type="entry name" value="UPF0273 PROTEIN TM_0370"/>
    <property type="match status" value="1"/>
</dbReference>
<gene>
    <name evidence="4" type="ORF">ThesiDRAFT1_1727</name>
</gene>
<evidence type="ECO:0000313" key="4">
    <source>
        <dbReference type="EMBL" id="EIW00619.1"/>
    </source>
</evidence>
<feature type="domain" description="KaiC-like" evidence="3">
    <location>
        <begin position="4"/>
        <end position="132"/>
    </location>
</feature>
<dbReference type="EMBL" id="CM001486">
    <property type="protein sequence ID" value="EIW00619.1"/>
    <property type="molecule type" value="Genomic_DNA"/>
</dbReference>
<evidence type="ECO:0000259" key="3">
    <source>
        <dbReference type="Pfam" id="PF06745"/>
    </source>
</evidence>
<dbReference type="InterPro" id="IPR014774">
    <property type="entry name" value="KaiC-like_dom"/>
</dbReference>
<keyword evidence="2" id="KW-0067">ATP-binding</keyword>
<name>I9KUG8_9THEO</name>
<dbReference type="Pfam" id="PF06745">
    <property type="entry name" value="ATPase"/>
    <property type="match status" value="1"/>
</dbReference>
<dbReference type="GO" id="GO:0005524">
    <property type="term" value="F:ATP binding"/>
    <property type="evidence" value="ECO:0007669"/>
    <property type="project" value="UniProtKB-KW"/>
</dbReference>
<dbReference type="RefSeq" id="WP_006570078.1">
    <property type="nucleotide sequence ID" value="NZ_CM001486.1"/>
</dbReference>
<dbReference type="Gene3D" id="3.40.50.300">
    <property type="entry name" value="P-loop containing nucleotide triphosphate hydrolases"/>
    <property type="match status" value="1"/>
</dbReference>